<accession>A0A2H3D2A6</accession>
<protein>
    <recommendedName>
        <fullName evidence="1">CxC2-like cysteine cluster KDZ transposase-associated domain-containing protein</fullName>
    </recommendedName>
</protein>
<dbReference type="STRING" id="47427.A0A2H3D2A6"/>
<name>A0A2H3D2A6_ARMGA</name>
<dbReference type="InterPro" id="IPR041457">
    <property type="entry name" value="CxC2_KDZ-assoc"/>
</dbReference>
<keyword evidence="3" id="KW-1185">Reference proteome</keyword>
<sequence>MHEWFEGDTNPGFHKEFLAKFLRGEGRGSSPTDLCLTCQDLNEEKSWDTTPVIRCEEYGVGVLECIHCSMLRHQGMPLHRIKRWTGTFFELYTLKACGLRIQLGHWNGHCINPHAAPSDFTVLHVNGIHKVAVDFCACKLWVPDRIQCLHYGWFPATTHFPQTCATMAVLKHFHTQTLCGKVSMYEYYCGLIHLTDNTEINLPKFRHLLMMKWAGQGHIPDGIKTTKLGDLALGCIACPHPGKNLPEGWENEPQSEQ</sequence>
<proteinExistence type="predicted"/>
<evidence type="ECO:0000259" key="1">
    <source>
        <dbReference type="Pfam" id="PF18803"/>
    </source>
</evidence>
<evidence type="ECO:0000313" key="3">
    <source>
        <dbReference type="Proteomes" id="UP000217790"/>
    </source>
</evidence>
<dbReference type="EMBL" id="KZ293717">
    <property type="protein sequence ID" value="PBK82453.1"/>
    <property type="molecule type" value="Genomic_DNA"/>
</dbReference>
<dbReference type="InParanoid" id="A0A2H3D2A6"/>
<reference evidence="3" key="1">
    <citation type="journal article" date="2017" name="Nat. Ecol. Evol.">
        <title>Genome expansion and lineage-specific genetic innovations in the forest pathogenic fungi Armillaria.</title>
        <authorList>
            <person name="Sipos G."/>
            <person name="Prasanna A.N."/>
            <person name="Walter M.C."/>
            <person name="O'Connor E."/>
            <person name="Balint B."/>
            <person name="Krizsan K."/>
            <person name="Kiss B."/>
            <person name="Hess J."/>
            <person name="Varga T."/>
            <person name="Slot J."/>
            <person name="Riley R."/>
            <person name="Boka B."/>
            <person name="Rigling D."/>
            <person name="Barry K."/>
            <person name="Lee J."/>
            <person name="Mihaltcheva S."/>
            <person name="LaButti K."/>
            <person name="Lipzen A."/>
            <person name="Waldron R."/>
            <person name="Moloney N.M."/>
            <person name="Sperisen C."/>
            <person name="Kredics L."/>
            <person name="Vagvoelgyi C."/>
            <person name="Patrignani A."/>
            <person name="Fitzpatrick D."/>
            <person name="Nagy I."/>
            <person name="Doyle S."/>
            <person name="Anderson J.B."/>
            <person name="Grigoriev I.V."/>
            <person name="Gueldener U."/>
            <person name="Muensterkoetter M."/>
            <person name="Nagy L.G."/>
        </authorList>
    </citation>
    <scope>NUCLEOTIDE SEQUENCE [LARGE SCALE GENOMIC DNA]</scope>
    <source>
        <strain evidence="3">Ar21-2</strain>
    </source>
</reference>
<organism evidence="2 3">
    <name type="scientific">Armillaria gallica</name>
    <name type="common">Bulbous honey fungus</name>
    <name type="synonym">Armillaria bulbosa</name>
    <dbReference type="NCBI Taxonomy" id="47427"/>
    <lineage>
        <taxon>Eukaryota</taxon>
        <taxon>Fungi</taxon>
        <taxon>Dikarya</taxon>
        <taxon>Basidiomycota</taxon>
        <taxon>Agaricomycotina</taxon>
        <taxon>Agaricomycetes</taxon>
        <taxon>Agaricomycetidae</taxon>
        <taxon>Agaricales</taxon>
        <taxon>Marasmiineae</taxon>
        <taxon>Physalacriaceae</taxon>
        <taxon>Armillaria</taxon>
    </lineage>
</organism>
<gene>
    <name evidence="2" type="ORF">ARMGADRAFT_1048623</name>
</gene>
<dbReference type="OMA" id="PEGWENE"/>
<feature type="domain" description="CxC2-like cysteine cluster KDZ transposase-associated" evidence="1">
    <location>
        <begin position="94"/>
        <end position="199"/>
    </location>
</feature>
<dbReference type="OrthoDB" id="3004525at2759"/>
<dbReference type="AlphaFoldDB" id="A0A2H3D2A6"/>
<evidence type="ECO:0000313" key="2">
    <source>
        <dbReference type="EMBL" id="PBK82453.1"/>
    </source>
</evidence>
<dbReference type="Proteomes" id="UP000217790">
    <property type="component" value="Unassembled WGS sequence"/>
</dbReference>
<dbReference type="Pfam" id="PF18803">
    <property type="entry name" value="CxC2"/>
    <property type="match status" value="1"/>
</dbReference>